<accession>A0A7J6VM96</accession>
<feature type="compositionally biased region" description="Low complexity" evidence="5">
    <location>
        <begin position="323"/>
        <end position="336"/>
    </location>
</feature>
<proteinExistence type="predicted"/>
<dbReference type="InterPro" id="IPR036875">
    <property type="entry name" value="Znf_CCHC_sf"/>
</dbReference>
<dbReference type="Pfam" id="PF04434">
    <property type="entry name" value="SWIM"/>
    <property type="match status" value="1"/>
</dbReference>
<feature type="compositionally biased region" description="Low complexity" evidence="5">
    <location>
        <begin position="300"/>
        <end position="316"/>
    </location>
</feature>
<dbReference type="PANTHER" id="PTHR31973">
    <property type="entry name" value="POLYPROTEIN, PUTATIVE-RELATED"/>
    <property type="match status" value="1"/>
</dbReference>
<feature type="region of interest" description="Disordered" evidence="5">
    <location>
        <begin position="221"/>
        <end position="246"/>
    </location>
</feature>
<keyword evidence="2 4" id="KW-0863">Zinc-finger</keyword>
<gene>
    <name evidence="7" type="ORF">FRX31_024536</name>
</gene>
<keyword evidence="3" id="KW-0862">Zinc</keyword>
<evidence type="ECO:0000256" key="4">
    <source>
        <dbReference type="PROSITE-ProRule" id="PRU00325"/>
    </source>
</evidence>
<dbReference type="EMBL" id="JABWDY010030104">
    <property type="protein sequence ID" value="KAF5185877.1"/>
    <property type="molecule type" value="Genomic_DNA"/>
</dbReference>
<feature type="domain" description="SWIM-type" evidence="6">
    <location>
        <begin position="150"/>
        <end position="182"/>
    </location>
</feature>
<evidence type="ECO:0000313" key="7">
    <source>
        <dbReference type="EMBL" id="KAF5185877.1"/>
    </source>
</evidence>
<evidence type="ECO:0000313" key="8">
    <source>
        <dbReference type="Proteomes" id="UP000554482"/>
    </source>
</evidence>
<comment type="caution">
    <text evidence="7">The sequence shown here is derived from an EMBL/GenBank/DDBJ whole genome shotgun (WGS) entry which is preliminary data.</text>
</comment>
<reference evidence="7 8" key="1">
    <citation type="submission" date="2020-06" db="EMBL/GenBank/DDBJ databases">
        <title>Transcriptomic and genomic resources for Thalictrum thalictroides and T. hernandezii: Facilitating candidate gene discovery in an emerging model plant lineage.</title>
        <authorList>
            <person name="Arias T."/>
            <person name="Riano-Pachon D.M."/>
            <person name="Di Stilio V.S."/>
        </authorList>
    </citation>
    <scope>NUCLEOTIDE SEQUENCE [LARGE SCALE GENOMIC DNA]</scope>
    <source>
        <strain evidence="8">cv. WT478/WT964</strain>
        <tissue evidence="7">Leaves</tissue>
    </source>
</reference>
<evidence type="ECO:0000256" key="2">
    <source>
        <dbReference type="ARBA" id="ARBA00022771"/>
    </source>
</evidence>
<keyword evidence="8" id="KW-1185">Reference proteome</keyword>
<dbReference type="Gene3D" id="4.10.60.10">
    <property type="entry name" value="Zinc finger, CCHC-type"/>
    <property type="match status" value="1"/>
</dbReference>
<dbReference type="GO" id="GO:0008270">
    <property type="term" value="F:zinc ion binding"/>
    <property type="evidence" value="ECO:0007669"/>
    <property type="project" value="UniProtKB-KW"/>
</dbReference>
<dbReference type="OrthoDB" id="1939383at2759"/>
<evidence type="ECO:0000256" key="3">
    <source>
        <dbReference type="ARBA" id="ARBA00022833"/>
    </source>
</evidence>
<evidence type="ECO:0000256" key="1">
    <source>
        <dbReference type="ARBA" id="ARBA00022723"/>
    </source>
</evidence>
<feature type="compositionally biased region" description="Gly residues" evidence="5">
    <location>
        <begin position="353"/>
        <end position="367"/>
    </location>
</feature>
<feature type="region of interest" description="Disordered" evidence="5">
    <location>
        <begin position="263"/>
        <end position="389"/>
    </location>
</feature>
<dbReference type="PROSITE" id="PS50966">
    <property type="entry name" value="ZF_SWIM"/>
    <property type="match status" value="1"/>
</dbReference>
<sequence>MMRNYRNNGFKGEHLNNLAWGAAKAFKESDHKRIMDVMDKDFKKAKDWLEKEPVQSWAKCEYSNNNFSESFNAWILSVRHMPIYKFVDKYNLMLSNQLYDRRCLSIELPEDGLVPRVAHIIGKLDKKFHKYEVQGVAEHIWLVRKYERKWNVDLEKQTCTCVEWQMSGIPCVHAVAVVRDRREGWNKWCSKWFTVAAYRAAYKGYIYPIADTDDWNKVEPGLEVLPPPIQAQPRRPKTKRIRDDEEDVAKRTRICSKCKEAGHNARTCARRNDPNQSSKRKSKKARRDEMLGIDTQDEMTQPTQPTQPSQASTSTSRGGGRGTQPTQPSQASTSTSKGGGRGGSKSVGRGRGHNVGGRSGANGGQNGGDDDGGVRLRSGMRLRGGRGRTGGRFNWWLGGERM</sequence>
<dbReference type="InterPro" id="IPR006564">
    <property type="entry name" value="Znf_PMZ"/>
</dbReference>
<dbReference type="PANTHER" id="PTHR31973:SF187">
    <property type="entry name" value="MUTATOR TRANSPOSASE MUDRA PROTEIN"/>
    <property type="match status" value="1"/>
</dbReference>
<dbReference type="InterPro" id="IPR007527">
    <property type="entry name" value="Znf_SWIM"/>
</dbReference>
<dbReference type="SUPFAM" id="SSF57756">
    <property type="entry name" value="Retrovirus zinc finger-like domains"/>
    <property type="match status" value="1"/>
</dbReference>
<dbReference type="SMART" id="SM00575">
    <property type="entry name" value="ZnF_PMZ"/>
    <property type="match status" value="1"/>
</dbReference>
<protein>
    <submittedName>
        <fullName evidence="7">Mudr family transposase</fullName>
    </submittedName>
</protein>
<dbReference type="GO" id="GO:0003676">
    <property type="term" value="F:nucleic acid binding"/>
    <property type="evidence" value="ECO:0007669"/>
    <property type="project" value="InterPro"/>
</dbReference>
<evidence type="ECO:0000256" key="5">
    <source>
        <dbReference type="SAM" id="MobiDB-lite"/>
    </source>
</evidence>
<name>A0A7J6VM96_THATH</name>
<organism evidence="7 8">
    <name type="scientific">Thalictrum thalictroides</name>
    <name type="common">Rue-anemone</name>
    <name type="synonym">Anemone thalictroides</name>
    <dbReference type="NCBI Taxonomy" id="46969"/>
    <lineage>
        <taxon>Eukaryota</taxon>
        <taxon>Viridiplantae</taxon>
        <taxon>Streptophyta</taxon>
        <taxon>Embryophyta</taxon>
        <taxon>Tracheophyta</taxon>
        <taxon>Spermatophyta</taxon>
        <taxon>Magnoliopsida</taxon>
        <taxon>Ranunculales</taxon>
        <taxon>Ranunculaceae</taxon>
        <taxon>Thalictroideae</taxon>
        <taxon>Thalictrum</taxon>
    </lineage>
</organism>
<keyword evidence="1" id="KW-0479">Metal-binding</keyword>
<dbReference type="Proteomes" id="UP000554482">
    <property type="component" value="Unassembled WGS sequence"/>
</dbReference>
<dbReference type="AlphaFoldDB" id="A0A7J6VM96"/>
<evidence type="ECO:0000259" key="6">
    <source>
        <dbReference type="PROSITE" id="PS50966"/>
    </source>
</evidence>